<evidence type="ECO:0000256" key="11">
    <source>
        <dbReference type="ARBA" id="ARBA00025545"/>
    </source>
</evidence>
<evidence type="ECO:0000256" key="15">
    <source>
        <dbReference type="SAM" id="Coils"/>
    </source>
</evidence>
<evidence type="ECO:0000256" key="16">
    <source>
        <dbReference type="SAM" id="MobiDB-lite"/>
    </source>
</evidence>
<reference evidence="19 20" key="1">
    <citation type="journal article" date="2024" name="Proc. Natl. Acad. Sci. U.S.A.">
        <title>The genetic regulatory architecture and epigenomic basis for age-related changes in rattlesnake venom.</title>
        <authorList>
            <person name="Hogan M.P."/>
            <person name="Holding M.L."/>
            <person name="Nystrom G.S."/>
            <person name="Colston T.J."/>
            <person name="Bartlett D.A."/>
            <person name="Mason A.J."/>
            <person name="Ellsworth S.A."/>
            <person name="Rautsaw R.M."/>
            <person name="Lawrence K.C."/>
            <person name="Strickland J.L."/>
            <person name="He B."/>
            <person name="Fraser P."/>
            <person name="Margres M.J."/>
            <person name="Gilbert D.M."/>
            <person name="Gibbs H.L."/>
            <person name="Parkinson C.L."/>
            <person name="Rokyta D.R."/>
        </authorList>
    </citation>
    <scope>NUCLEOTIDE SEQUENCE [LARGE SCALE GENOMIC DNA]</scope>
    <source>
        <strain evidence="19">DRR0105</strain>
    </source>
</reference>
<dbReference type="SUPFAM" id="SSF50044">
    <property type="entry name" value="SH3-domain"/>
    <property type="match status" value="1"/>
</dbReference>
<dbReference type="GO" id="GO:0030182">
    <property type="term" value="P:neuron differentiation"/>
    <property type="evidence" value="ECO:0007669"/>
    <property type="project" value="UniProtKB-ARBA"/>
</dbReference>
<protein>
    <recommendedName>
        <fullName evidence="12">BAR/IMD domain-containing adapter protein 2</fullName>
    </recommendedName>
    <alternativeName>
        <fullName evidence="13">Brain-specific angiogenesis inhibitor 1-associated protein 2</fullName>
    </alternativeName>
</protein>
<dbReference type="SUPFAM" id="SSF103657">
    <property type="entry name" value="BAR/IMD domain-like"/>
    <property type="match status" value="1"/>
</dbReference>
<dbReference type="GO" id="GO:0051017">
    <property type="term" value="P:actin filament bundle assembly"/>
    <property type="evidence" value="ECO:0007669"/>
    <property type="project" value="TreeGrafter"/>
</dbReference>
<evidence type="ECO:0000256" key="6">
    <source>
        <dbReference type="ARBA" id="ARBA00022553"/>
    </source>
</evidence>
<dbReference type="Pfam" id="PF14604">
    <property type="entry name" value="SH3_9"/>
    <property type="match status" value="1"/>
</dbReference>
<name>A0AAW1B7F7_CROAD</name>
<dbReference type="SMART" id="SM00326">
    <property type="entry name" value="SH3"/>
    <property type="match status" value="1"/>
</dbReference>
<feature type="compositionally biased region" description="Basic and acidic residues" evidence="16">
    <location>
        <begin position="1"/>
        <end position="10"/>
    </location>
</feature>
<feature type="domain" description="IMD" evidence="18">
    <location>
        <begin position="24"/>
        <end position="273"/>
    </location>
</feature>
<dbReference type="GO" id="GO:0030838">
    <property type="term" value="P:positive regulation of actin filament polymerization"/>
    <property type="evidence" value="ECO:0007669"/>
    <property type="project" value="TreeGrafter"/>
</dbReference>
<keyword evidence="8" id="KW-0472">Membrane</keyword>
<dbReference type="PANTHER" id="PTHR14206">
    <property type="entry name" value="BRAIN-SPECIFIC ANGIOGENESIS INHIBITOR 1-ASSOCIATED PROTEIN 2"/>
    <property type="match status" value="1"/>
</dbReference>
<dbReference type="GO" id="GO:0005829">
    <property type="term" value="C:cytosol"/>
    <property type="evidence" value="ECO:0007669"/>
    <property type="project" value="TreeGrafter"/>
</dbReference>
<evidence type="ECO:0000256" key="10">
    <source>
        <dbReference type="ARBA" id="ARBA00023273"/>
    </source>
</evidence>
<evidence type="ECO:0000256" key="14">
    <source>
        <dbReference type="PROSITE-ProRule" id="PRU00192"/>
    </source>
</evidence>
<sequence length="561" mass="62925">MVLRRLEGRAARPSRPLALPDRPGTMSRSEEVNRLTENVYRVILDQFNPSLRNFVTMGKSYQKALSGVTVAAKGYFDALVKLGELASDSQGSKELGDTLFQMAEVHRQMQVQLEETLKFFHSEMLSQLEHKLELDIKYLMATLKKYQAEHRAKAESVEKCQAELKKLRKKCQNSKNPMKYGDREVQYVEIMSTKQSELDRFVAEGYKAALTEERRRYSFLVDRQCAVSKHFSNYHSKVWELLAARLPIWQTSCTQPTRLPERALALVKLTANNTTAGISVPAMDPLLVSKTLEEPFELGQNHRTSIQEGTLLLNGDLHRGRGSCDFNHLPVSESLTTTTSGLTPTQPTSQIKIADSYSCTLPMPRKMSMETRLATVVENKTLPRINPLSILPPRSERPRVQAIFSHSAGENSTLLNFQEGDVILLLVTEAKDGWHYGENEATRMKGWFPFSYTRPFPSAEGANKLLSSGFLLSKLNSNSTGNLDRAGSPSAEPDGEDDLRFGPSARISMSRQRPYSMLNPDLSQLANEFGSPSASPSRINPFAHVKLKRTVTNDRSAPLIQ</sequence>
<evidence type="ECO:0000313" key="19">
    <source>
        <dbReference type="EMBL" id="KAK9397488.1"/>
    </source>
</evidence>
<dbReference type="Gene3D" id="2.30.30.40">
    <property type="entry name" value="SH3 Domains"/>
    <property type="match status" value="1"/>
</dbReference>
<keyword evidence="5" id="KW-0963">Cytoplasm</keyword>
<evidence type="ECO:0000256" key="3">
    <source>
        <dbReference type="ARBA" id="ARBA00004486"/>
    </source>
</evidence>
<feature type="coiled-coil region" evidence="15">
    <location>
        <begin position="143"/>
        <end position="170"/>
    </location>
</feature>
<evidence type="ECO:0000256" key="13">
    <source>
        <dbReference type="ARBA" id="ARBA00044812"/>
    </source>
</evidence>
<dbReference type="InterPro" id="IPR013606">
    <property type="entry name" value="I-BAR_dom"/>
</dbReference>
<dbReference type="Pfam" id="PF08397">
    <property type="entry name" value="IMD"/>
    <property type="match status" value="1"/>
</dbReference>
<dbReference type="PANTHER" id="PTHR14206:SF6">
    <property type="entry name" value="BRAIN-SPECIFIC ANGIOGENESIS INHIBITOR 1-ASSOCIATED PROTEIN 2"/>
    <property type="match status" value="1"/>
</dbReference>
<comment type="subcellular location">
    <subcellularLocation>
        <location evidence="3">Cell projection</location>
        <location evidence="3">Filopodium</location>
    </subcellularLocation>
    <subcellularLocation>
        <location evidence="2">Cytoplasm</location>
        <location evidence="2">Cytoskeleton</location>
    </subcellularLocation>
    <subcellularLocation>
        <location evidence="1">Membrane</location>
        <topology evidence="1">Peripheral membrane protein</topology>
    </subcellularLocation>
</comment>
<feature type="region of interest" description="Disordered" evidence="16">
    <location>
        <begin position="1"/>
        <end position="31"/>
    </location>
</feature>
<dbReference type="EMBL" id="JAOTOJ010000008">
    <property type="protein sequence ID" value="KAK9397488.1"/>
    <property type="molecule type" value="Genomic_DNA"/>
</dbReference>
<evidence type="ECO:0000259" key="18">
    <source>
        <dbReference type="PROSITE" id="PS51338"/>
    </source>
</evidence>
<dbReference type="Gene3D" id="1.20.1270.60">
    <property type="entry name" value="Arfaptin homology (AH) domain/BAR domain"/>
    <property type="match status" value="1"/>
</dbReference>
<evidence type="ECO:0000256" key="12">
    <source>
        <dbReference type="ARBA" id="ARBA00044790"/>
    </source>
</evidence>
<keyword evidence="20" id="KW-1185">Reference proteome</keyword>
<organism evidence="19 20">
    <name type="scientific">Crotalus adamanteus</name>
    <name type="common">Eastern diamondback rattlesnake</name>
    <dbReference type="NCBI Taxonomy" id="8729"/>
    <lineage>
        <taxon>Eukaryota</taxon>
        <taxon>Metazoa</taxon>
        <taxon>Chordata</taxon>
        <taxon>Craniata</taxon>
        <taxon>Vertebrata</taxon>
        <taxon>Euteleostomi</taxon>
        <taxon>Lepidosauria</taxon>
        <taxon>Squamata</taxon>
        <taxon>Bifurcata</taxon>
        <taxon>Unidentata</taxon>
        <taxon>Episquamata</taxon>
        <taxon>Toxicofera</taxon>
        <taxon>Serpentes</taxon>
        <taxon>Colubroidea</taxon>
        <taxon>Viperidae</taxon>
        <taxon>Crotalinae</taxon>
        <taxon>Crotalus</taxon>
    </lineage>
</organism>
<evidence type="ECO:0000256" key="1">
    <source>
        <dbReference type="ARBA" id="ARBA00004170"/>
    </source>
</evidence>
<keyword evidence="9" id="KW-0206">Cytoskeleton</keyword>
<evidence type="ECO:0000256" key="4">
    <source>
        <dbReference type="ARBA" id="ARBA00022443"/>
    </source>
</evidence>
<accession>A0AAW1B7F7</accession>
<evidence type="ECO:0000259" key="17">
    <source>
        <dbReference type="PROSITE" id="PS50002"/>
    </source>
</evidence>
<evidence type="ECO:0000256" key="2">
    <source>
        <dbReference type="ARBA" id="ARBA00004245"/>
    </source>
</evidence>
<dbReference type="InterPro" id="IPR027681">
    <property type="entry name" value="IRSp53/IRTKS/Pinkbar"/>
</dbReference>
<gene>
    <name evidence="19" type="ORF">NXF25_020849</name>
</gene>
<dbReference type="AlphaFoldDB" id="A0AAW1B7F7"/>
<dbReference type="Proteomes" id="UP001474421">
    <property type="component" value="Unassembled WGS sequence"/>
</dbReference>
<feature type="domain" description="SH3" evidence="17">
    <location>
        <begin position="395"/>
        <end position="458"/>
    </location>
</feature>
<keyword evidence="10" id="KW-0966">Cell projection</keyword>
<keyword evidence="4 14" id="KW-0728">SH3 domain</keyword>
<dbReference type="PROSITE" id="PS50002">
    <property type="entry name" value="SH3"/>
    <property type="match status" value="1"/>
</dbReference>
<dbReference type="GO" id="GO:0005856">
    <property type="term" value="C:cytoskeleton"/>
    <property type="evidence" value="ECO:0007669"/>
    <property type="project" value="UniProtKB-SubCell"/>
</dbReference>
<dbReference type="InterPro" id="IPR036028">
    <property type="entry name" value="SH3-like_dom_sf"/>
</dbReference>
<dbReference type="FunFam" id="1.20.1270.60:FF:000011">
    <property type="entry name" value="Brain-specific angiogenesis inhibitor 1-associated protein 2"/>
    <property type="match status" value="1"/>
</dbReference>
<evidence type="ECO:0000256" key="5">
    <source>
        <dbReference type="ARBA" id="ARBA00022490"/>
    </source>
</evidence>
<feature type="region of interest" description="Disordered" evidence="16">
    <location>
        <begin position="480"/>
        <end position="502"/>
    </location>
</feature>
<dbReference type="FunFam" id="2.30.30.40:FF:000018">
    <property type="entry name" value="Brain-specific angiogenesis inhibitor 1-associated protein 2"/>
    <property type="match status" value="1"/>
</dbReference>
<dbReference type="InterPro" id="IPR001452">
    <property type="entry name" value="SH3_domain"/>
</dbReference>
<proteinExistence type="predicted"/>
<dbReference type="GO" id="GO:0030175">
    <property type="term" value="C:filopodium"/>
    <property type="evidence" value="ECO:0007669"/>
    <property type="project" value="UniProtKB-SubCell"/>
</dbReference>
<evidence type="ECO:0000256" key="7">
    <source>
        <dbReference type="ARBA" id="ARBA00023054"/>
    </source>
</evidence>
<dbReference type="GO" id="GO:0005654">
    <property type="term" value="C:nucleoplasm"/>
    <property type="evidence" value="ECO:0007669"/>
    <property type="project" value="TreeGrafter"/>
</dbReference>
<keyword evidence="7 15" id="KW-0175">Coiled coil</keyword>
<comment type="function">
    <text evidence="11">Adapter protein that links membrane-bound small G-proteins to cytoplasmic effector proteins. Necessary for CDC42-mediated reorganization of the actin cytoskeleton and for RAC1-mediated membrane ruffling. Involved in the regulation of the actin cytoskeleton by WASF family members and the Arp2/3 complex. Plays a role in neurite growth. Acts syngeristically with ENAH to promote filipodia formation. Plays a role in the reorganization of the actin cytoskeleton in response to bacterial infection. Participates in actin bundling when associated with EPS8, promoting filopodial protrusions.</text>
</comment>
<dbReference type="GO" id="GO:0007009">
    <property type="term" value="P:plasma membrane organization"/>
    <property type="evidence" value="ECO:0007669"/>
    <property type="project" value="InterPro"/>
</dbReference>
<evidence type="ECO:0000256" key="8">
    <source>
        <dbReference type="ARBA" id="ARBA00023136"/>
    </source>
</evidence>
<keyword evidence="6" id="KW-0597">Phosphoprotein</keyword>
<dbReference type="InterPro" id="IPR027267">
    <property type="entry name" value="AH/BAR_dom_sf"/>
</dbReference>
<dbReference type="GO" id="GO:0051764">
    <property type="term" value="P:actin crosslink formation"/>
    <property type="evidence" value="ECO:0007669"/>
    <property type="project" value="TreeGrafter"/>
</dbReference>
<comment type="caution">
    <text evidence="19">The sequence shown here is derived from an EMBL/GenBank/DDBJ whole genome shotgun (WGS) entry which is preliminary data.</text>
</comment>
<evidence type="ECO:0000256" key="9">
    <source>
        <dbReference type="ARBA" id="ARBA00023212"/>
    </source>
</evidence>
<dbReference type="GO" id="GO:0016020">
    <property type="term" value="C:membrane"/>
    <property type="evidence" value="ECO:0007669"/>
    <property type="project" value="UniProtKB-SubCell"/>
</dbReference>
<dbReference type="PROSITE" id="PS51338">
    <property type="entry name" value="IMD"/>
    <property type="match status" value="1"/>
</dbReference>
<evidence type="ECO:0000313" key="20">
    <source>
        <dbReference type="Proteomes" id="UP001474421"/>
    </source>
</evidence>